<dbReference type="SUPFAM" id="SSF109604">
    <property type="entry name" value="HD-domain/PDEase-like"/>
    <property type="match status" value="1"/>
</dbReference>
<dbReference type="PANTHER" id="PTHR43155">
    <property type="entry name" value="CYCLIC DI-GMP PHOSPHODIESTERASE PA4108-RELATED"/>
    <property type="match status" value="1"/>
</dbReference>
<accession>A0AA37T2S7</accession>
<keyword evidence="1" id="KW-0902">Two-component regulatory system</keyword>
<evidence type="ECO:0000256" key="1">
    <source>
        <dbReference type="ARBA" id="ARBA00023012"/>
    </source>
</evidence>
<dbReference type="RefSeq" id="WP_232592048.1">
    <property type="nucleotide sequence ID" value="NZ_BSPD01000030.1"/>
</dbReference>
<dbReference type="InterPro" id="IPR036641">
    <property type="entry name" value="HPT_dom_sf"/>
</dbReference>
<sequence>MLFSKPESLDTELAEDFFSDFQDAHARCEANLISLEHAPNNLELIRELFRSVHTIKGNLIYIGLKHLCPLLQSVEDILEELRSGHITYDDLMSDVILLAMDITKRLVEEEILDQQSSYSVNEFDKICHAIHKISTAKENYRPTLIHEALQLLEGTALDKPDQPANDVAVYYKHVPDFLSRYGVNDHPDLQLMINLAPALEARSPYWMGRTEQIARLALAMNDYVNVIVDPNQLAMAAYSHDIGMAFLPLDLLHKKHPYSNEEHRLVRGHIRFSSEPLQRLGWEEACEMVVQHHEHCSGGGYPLGLTDDQICDGAKIIAIADAFHACRYGRPHHKEFKRPLIRAVLEINRHAGSQFSQFWVDAFNQVANRPN</sequence>
<keyword evidence="2" id="KW-0597">Phosphoprotein</keyword>
<comment type="caution">
    <text evidence="5">The sequence shown here is derived from an EMBL/GenBank/DDBJ whole genome shotgun (WGS) entry which is preliminary data.</text>
</comment>
<evidence type="ECO:0000259" key="4">
    <source>
        <dbReference type="PROSITE" id="PS51832"/>
    </source>
</evidence>
<dbReference type="EMBL" id="BSPD01000030">
    <property type="protein sequence ID" value="GLS25448.1"/>
    <property type="molecule type" value="Genomic_DNA"/>
</dbReference>
<dbReference type="InterPro" id="IPR037522">
    <property type="entry name" value="HD_GYP_dom"/>
</dbReference>
<dbReference type="Pfam" id="PF01627">
    <property type="entry name" value="Hpt"/>
    <property type="match status" value="1"/>
</dbReference>
<gene>
    <name evidence="5" type="ORF">GCM10007877_11620</name>
</gene>
<organism evidence="5 6">
    <name type="scientific">Marinibactrum halimedae</name>
    <dbReference type="NCBI Taxonomy" id="1444977"/>
    <lineage>
        <taxon>Bacteria</taxon>
        <taxon>Pseudomonadati</taxon>
        <taxon>Pseudomonadota</taxon>
        <taxon>Gammaproteobacteria</taxon>
        <taxon>Cellvibrionales</taxon>
        <taxon>Cellvibrionaceae</taxon>
        <taxon>Marinibactrum</taxon>
    </lineage>
</organism>
<dbReference type="SMART" id="SM00073">
    <property type="entry name" value="HPT"/>
    <property type="match status" value="1"/>
</dbReference>
<dbReference type="PROSITE" id="PS51832">
    <property type="entry name" value="HD_GYP"/>
    <property type="match status" value="1"/>
</dbReference>
<dbReference type="Gene3D" id="1.20.120.160">
    <property type="entry name" value="HPT domain"/>
    <property type="match status" value="1"/>
</dbReference>
<evidence type="ECO:0008006" key="7">
    <source>
        <dbReference type="Google" id="ProtNLM"/>
    </source>
</evidence>
<dbReference type="Proteomes" id="UP001156870">
    <property type="component" value="Unassembled WGS sequence"/>
</dbReference>
<reference evidence="5 6" key="1">
    <citation type="journal article" date="2014" name="Int. J. Syst. Evol. Microbiol.">
        <title>Complete genome sequence of Corynebacterium casei LMG S-19264T (=DSM 44701T), isolated from a smear-ripened cheese.</title>
        <authorList>
            <consortium name="US DOE Joint Genome Institute (JGI-PGF)"/>
            <person name="Walter F."/>
            <person name="Albersmeier A."/>
            <person name="Kalinowski J."/>
            <person name="Ruckert C."/>
        </authorList>
    </citation>
    <scope>NUCLEOTIDE SEQUENCE [LARGE SCALE GENOMIC DNA]</scope>
    <source>
        <strain evidence="5 6">NBRC 110095</strain>
    </source>
</reference>
<dbReference type="InterPro" id="IPR003607">
    <property type="entry name" value="HD/PDEase_dom"/>
</dbReference>
<dbReference type="CDD" id="cd00088">
    <property type="entry name" value="HPT"/>
    <property type="match status" value="1"/>
</dbReference>
<dbReference type="CDD" id="cd00077">
    <property type="entry name" value="HDc"/>
    <property type="match status" value="1"/>
</dbReference>
<dbReference type="AlphaFoldDB" id="A0AA37T2S7"/>
<keyword evidence="6" id="KW-1185">Reference proteome</keyword>
<feature type="domain" description="HPt" evidence="3">
    <location>
        <begin position="6"/>
        <end position="113"/>
    </location>
</feature>
<dbReference type="InterPro" id="IPR008207">
    <property type="entry name" value="Sig_transdc_His_kin_Hpt_dom"/>
</dbReference>
<dbReference type="GO" id="GO:0000160">
    <property type="term" value="P:phosphorelay signal transduction system"/>
    <property type="evidence" value="ECO:0007669"/>
    <property type="project" value="UniProtKB-KW"/>
</dbReference>
<protein>
    <recommendedName>
        <fullName evidence="7">HD domain-containing protein</fullName>
    </recommendedName>
</protein>
<name>A0AA37T2S7_9GAMM</name>
<evidence type="ECO:0000313" key="5">
    <source>
        <dbReference type="EMBL" id="GLS25448.1"/>
    </source>
</evidence>
<dbReference type="PANTHER" id="PTHR43155:SF2">
    <property type="entry name" value="CYCLIC DI-GMP PHOSPHODIESTERASE PA4108"/>
    <property type="match status" value="1"/>
</dbReference>
<feature type="modified residue" description="Phosphohistidine" evidence="2">
    <location>
        <position position="53"/>
    </location>
</feature>
<dbReference type="SUPFAM" id="SSF47226">
    <property type="entry name" value="Histidine-containing phosphotransfer domain, HPT domain"/>
    <property type="match status" value="1"/>
</dbReference>
<dbReference type="PROSITE" id="PS50894">
    <property type="entry name" value="HPT"/>
    <property type="match status" value="1"/>
</dbReference>
<dbReference type="Pfam" id="PF13487">
    <property type="entry name" value="HD_5"/>
    <property type="match status" value="1"/>
</dbReference>
<evidence type="ECO:0000256" key="2">
    <source>
        <dbReference type="PROSITE-ProRule" id="PRU00110"/>
    </source>
</evidence>
<proteinExistence type="predicted"/>
<feature type="domain" description="HD-GYP" evidence="4">
    <location>
        <begin position="181"/>
        <end position="371"/>
    </location>
</feature>
<dbReference type="GO" id="GO:0004672">
    <property type="term" value="F:protein kinase activity"/>
    <property type="evidence" value="ECO:0007669"/>
    <property type="project" value="UniProtKB-ARBA"/>
</dbReference>
<evidence type="ECO:0000313" key="6">
    <source>
        <dbReference type="Proteomes" id="UP001156870"/>
    </source>
</evidence>
<evidence type="ECO:0000259" key="3">
    <source>
        <dbReference type="PROSITE" id="PS50894"/>
    </source>
</evidence>
<dbReference type="GO" id="GO:0008081">
    <property type="term" value="F:phosphoric diester hydrolase activity"/>
    <property type="evidence" value="ECO:0007669"/>
    <property type="project" value="UniProtKB-ARBA"/>
</dbReference>
<dbReference type="Gene3D" id="1.10.3210.10">
    <property type="entry name" value="Hypothetical protein af1432"/>
    <property type="match status" value="1"/>
</dbReference>